<dbReference type="EMBL" id="JAJFAZ020000007">
    <property type="protein sequence ID" value="KAI5316950.1"/>
    <property type="molecule type" value="Genomic_DNA"/>
</dbReference>
<accession>A0AAD4V1M4</accession>
<feature type="coiled-coil region" evidence="1">
    <location>
        <begin position="3"/>
        <end position="30"/>
    </location>
</feature>
<keyword evidence="3" id="KW-1185">Reference proteome</keyword>
<proteinExistence type="predicted"/>
<dbReference type="Proteomes" id="UP001054821">
    <property type="component" value="Chromosome 7"/>
</dbReference>
<sequence length="118" mass="13447">MKKAQEVEQVVAVEEEYAVEEQEVEEGEEVVVVISSQVTMKERNKIRIRQEDEEDGAIQINKEILGMINHKSSVILVEDMGIKHLNVEVVVEMSEGSPIMQKQTKMSLCYCPTNVKKK</sequence>
<evidence type="ECO:0000313" key="3">
    <source>
        <dbReference type="Proteomes" id="UP001054821"/>
    </source>
</evidence>
<reference evidence="2 3" key="1">
    <citation type="journal article" date="2022" name="G3 (Bethesda)">
        <title>Whole-genome sequence and methylome profiling of the almond [Prunus dulcis (Mill.) D.A. Webb] cultivar 'Nonpareil'.</title>
        <authorList>
            <person name="D'Amico-Willman K.M."/>
            <person name="Ouma W.Z."/>
            <person name="Meulia T."/>
            <person name="Sideli G.M."/>
            <person name="Gradziel T.M."/>
            <person name="Fresnedo-Ramirez J."/>
        </authorList>
    </citation>
    <scope>NUCLEOTIDE SEQUENCE [LARGE SCALE GENOMIC DNA]</scope>
    <source>
        <strain evidence="2">Clone GOH B32 T37-40</strain>
    </source>
</reference>
<dbReference type="AlphaFoldDB" id="A0AAD4V1M4"/>
<keyword evidence="1" id="KW-0175">Coiled coil</keyword>
<evidence type="ECO:0000313" key="2">
    <source>
        <dbReference type="EMBL" id="KAI5316950.1"/>
    </source>
</evidence>
<protein>
    <submittedName>
        <fullName evidence="2">Uncharacterized protein</fullName>
    </submittedName>
</protein>
<organism evidence="2 3">
    <name type="scientific">Prunus dulcis</name>
    <name type="common">Almond</name>
    <name type="synonym">Amygdalus dulcis</name>
    <dbReference type="NCBI Taxonomy" id="3755"/>
    <lineage>
        <taxon>Eukaryota</taxon>
        <taxon>Viridiplantae</taxon>
        <taxon>Streptophyta</taxon>
        <taxon>Embryophyta</taxon>
        <taxon>Tracheophyta</taxon>
        <taxon>Spermatophyta</taxon>
        <taxon>Magnoliopsida</taxon>
        <taxon>eudicotyledons</taxon>
        <taxon>Gunneridae</taxon>
        <taxon>Pentapetalae</taxon>
        <taxon>rosids</taxon>
        <taxon>fabids</taxon>
        <taxon>Rosales</taxon>
        <taxon>Rosaceae</taxon>
        <taxon>Amygdaloideae</taxon>
        <taxon>Amygdaleae</taxon>
        <taxon>Prunus</taxon>
    </lineage>
</organism>
<name>A0AAD4V1M4_PRUDU</name>
<gene>
    <name evidence="2" type="ORF">L3X38_036657</name>
</gene>
<evidence type="ECO:0000256" key="1">
    <source>
        <dbReference type="SAM" id="Coils"/>
    </source>
</evidence>
<comment type="caution">
    <text evidence="2">The sequence shown here is derived from an EMBL/GenBank/DDBJ whole genome shotgun (WGS) entry which is preliminary data.</text>
</comment>